<evidence type="ECO:0000256" key="5">
    <source>
        <dbReference type="ARBA" id="ARBA00022787"/>
    </source>
</evidence>
<evidence type="ECO:0000313" key="14">
    <source>
        <dbReference type="EMBL" id="CAF3947772.1"/>
    </source>
</evidence>
<dbReference type="EMBL" id="CAJOBI010002873">
    <property type="protein sequence ID" value="CAF3947772.1"/>
    <property type="molecule type" value="Genomic_DNA"/>
</dbReference>
<dbReference type="SUPFAM" id="SSF47616">
    <property type="entry name" value="GST C-terminal domain-like"/>
    <property type="match status" value="1"/>
</dbReference>
<dbReference type="InterPro" id="IPR000996">
    <property type="entry name" value="Clathrin_L-chain"/>
</dbReference>
<comment type="subcellular location">
    <subcellularLocation>
        <location evidence="1 11">Cytoplasmic vesicle membrane</location>
        <topology evidence="1 11">Peripheral membrane protein</topology>
        <orientation evidence="1 11">Cytoplasmic side</orientation>
    </subcellularLocation>
    <subcellularLocation>
        <location evidence="11">Membrane</location>
        <location evidence="11">Coated pit</location>
        <topology evidence="11">Peripheral membrane protein</topology>
        <orientation evidence="11">Cytoplasmic side</orientation>
    </subcellularLocation>
    <subcellularLocation>
        <location evidence="2">Mitochondrion outer membrane</location>
    </subcellularLocation>
    <text evidence="11">Cytoplasmic face of coated pits and vesicles.</text>
</comment>
<evidence type="ECO:0000256" key="7">
    <source>
        <dbReference type="ARBA" id="ARBA00023128"/>
    </source>
</evidence>
<keyword evidence="6" id="KW-0653">Protein transport</keyword>
<comment type="similarity">
    <text evidence="3 11">Belongs to the clathrin light chain family.</text>
</comment>
<dbReference type="GO" id="GO:0016192">
    <property type="term" value="P:vesicle-mediated transport"/>
    <property type="evidence" value="ECO:0007669"/>
    <property type="project" value="InterPro"/>
</dbReference>
<keyword evidence="8 11" id="KW-0472">Membrane</keyword>
<evidence type="ECO:0000256" key="1">
    <source>
        <dbReference type="ARBA" id="ARBA00004180"/>
    </source>
</evidence>
<evidence type="ECO:0000256" key="11">
    <source>
        <dbReference type="RuleBase" id="RU363137"/>
    </source>
</evidence>
<sequence>MAETGDSIPSTANINTKNVNIELAAREPWPTNANLYVPLKEQMILWAPDCLSTLCLLRKVCVPALHIEHVRNAAEMSNYGVPPVLTLNNRILSEFDEIANLIELKGLVVVEPRGKSTVESYSILCTEVLGSLMKYFTLCEKAESSVYQSFTSVYPWPLGLILFLIYRNRTINNLKVKEIWSLTYEQALTKFETTVKALSNKIQENHSNYVLGDNFTRADAHLYGHLYSILHMQINPFNSNANQLTNGAHSLTTNLGGTNSPTLSNRNASPYEGLSQYHEQINEPEKIQKWREEFAVRITKKDTEEEVKCKDMREQAKKELDDFHKQRVEQMDRTKGQNRVNNRTLEDDLSNNANNSVATSNEKLTDWDKITSLCEFNPKNNRSQKDLTRYRSVLLQLKQQQQIAAK</sequence>
<dbReference type="GO" id="GO:0007005">
    <property type="term" value="P:mitochondrion organization"/>
    <property type="evidence" value="ECO:0007669"/>
    <property type="project" value="TreeGrafter"/>
</dbReference>
<dbReference type="InterPro" id="IPR050931">
    <property type="entry name" value="Mito_Protein_Transport_Metaxin"/>
</dbReference>
<dbReference type="PANTHER" id="PTHR12289:SF38">
    <property type="entry name" value="METAXIN-2"/>
    <property type="match status" value="1"/>
</dbReference>
<evidence type="ECO:0000256" key="10">
    <source>
        <dbReference type="ARBA" id="ARBA00023329"/>
    </source>
</evidence>
<evidence type="ECO:0000256" key="4">
    <source>
        <dbReference type="ARBA" id="ARBA00022448"/>
    </source>
</evidence>
<gene>
    <name evidence="14" type="ORF">SMN809_LOCUS9080</name>
</gene>
<evidence type="ECO:0000259" key="13">
    <source>
        <dbReference type="Pfam" id="PF10568"/>
    </source>
</evidence>
<evidence type="ECO:0000256" key="12">
    <source>
        <dbReference type="SAM" id="MobiDB-lite"/>
    </source>
</evidence>
<evidence type="ECO:0000313" key="15">
    <source>
        <dbReference type="Proteomes" id="UP000676336"/>
    </source>
</evidence>
<evidence type="ECO:0000256" key="3">
    <source>
        <dbReference type="ARBA" id="ARBA00005263"/>
    </source>
</evidence>
<dbReference type="GO" id="GO:0005198">
    <property type="term" value="F:structural molecule activity"/>
    <property type="evidence" value="ECO:0007669"/>
    <property type="project" value="InterPro"/>
</dbReference>
<evidence type="ECO:0000256" key="8">
    <source>
        <dbReference type="ARBA" id="ARBA00023136"/>
    </source>
</evidence>
<feature type="domain" description="Mitochondrial outer membrane transport complex Sam37/metaxin N-terminal" evidence="13">
    <location>
        <begin position="50"/>
        <end position="167"/>
    </location>
</feature>
<keyword evidence="4" id="KW-0813">Transport</keyword>
<dbReference type="InterPro" id="IPR036282">
    <property type="entry name" value="Glutathione-S-Trfase_C_sf"/>
</dbReference>
<evidence type="ECO:0000256" key="6">
    <source>
        <dbReference type="ARBA" id="ARBA00022927"/>
    </source>
</evidence>
<evidence type="ECO:0000256" key="2">
    <source>
        <dbReference type="ARBA" id="ARBA00004294"/>
    </source>
</evidence>
<dbReference type="Proteomes" id="UP000676336">
    <property type="component" value="Unassembled WGS sequence"/>
</dbReference>
<keyword evidence="9 11" id="KW-0168">Coated pit</keyword>
<keyword evidence="5" id="KW-1000">Mitochondrion outer membrane</keyword>
<keyword evidence="10 11" id="KW-0968">Cytoplasmic vesicle</keyword>
<name>A0A8S2MFE4_9BILA</name>
<reference evidence="14" key="1">
    <citation type="submission" date="2021-02" db="EMBL/GenBank/DDBJ databases">
        <authorList>
            <person name="Nowell W R."/>
        </authorList>
    </citation>
    <scope>NUCLEOTIDE SEQUENCE</scope>
</reference>
<dbReference type="GO" id="GO:0030130">
    <property type="term" value="C:clathrin coat of trans-Golgi network vesicle"/>
    <property type="evidence" value="ECO:0007669"/>
    <property type="project" value="InterPro"/>
</dbReference>
<evidence type="ECO:0000256" key="9">
    <source>
        <dbReference type="ARBA" id="ARBA00023176"/>
    </source>
</evidence>
<dbReference type="AlphaFoldDB" id="A0A8S2MFE4"/>
<accession>A0A8S2MFE4</accession>
<dbReference type="PANTHER" id="PTHR12289">
    <property type="entry name" value="METAXIN RELATED"/>
    <property type="match status" value="1"/>
</dbReference>
<comment type="caution">
    <text evidence="14">The sequence shown here is derived from an EMBL/GenBank/DDBJ whole genome shotgun (WGS) entry which is preliminary data.</text>
</comment>
<dbReference type="GO" id="GO:0030132">
    <property type="term" value="C:clathrin coat of coated pit"/>
    <property type="evidence" value="ECO:0007669"/>
    <property type="project" value="InterPro"/>
</dbReference>
<keyword evidence="7" id="KW-0496">Mitochondrion</keyword>
<dbReference type="GO" id="GO:0001401">
    <property type="term" value="C:SAM complex"/>
    <property type="evidence" value="ECO:0007669"/>
    <property type="project" value="InterPro"/>
</dbReference>
<dbReference type="Pfam" id="PF01086">
    <property type="entry name" value="Clathrin_lg_ch"/>
    <property type="match status" value="1"/>
</dbReference>
<proteinExistence type="inferred from homology"/>
<dbReference type="GO" id="GO:0006886">
    <property type="term" value="P:intracellular protein transport"/>
    <property type="evidence" value="ECO:0007669"/>
    <property type="project" value="InterPro"/>
</dbReference>
<comment type="function">
    <text evidence="11">Clathrin is the major protein of the polyhedral coat of coated pits and vesicles.</text>
</comment>
<organism evidence="14 15">
    <name type="scientific">Rotaria magnacalcarata</name>
    <dbReference type="NCBI Taxonomy" id="392030"/>
    <lineage>
        <taxon>Eukaryota</taxon>
        <taxon>Metazoa</taxon>
        <taxon>Spiralia</taxon>
        <taxon>Gnathifera</taxon>
        <taxon>Rotifera</taxon>
        <taxon>Eurotatoria</taxon>
        <taxon>Bdelloidea</taxon>
        <taxon>Philodinida</taxon>
        <taxon>Philodinidae</taxon>
        <taxon>Rotaria</taxon>
    </lineage>
</organism>
<dbReference type="InterPro" id="IPR019564">
    <property type="entry name" value="Sam37/metaxin_N"/>
</dbReference>
<feature type="region of interest" description="Disordered" evidence="12">
    <location>
        <begin position="327"/>
        <end position="357"/>
    </location>
</feature>
<protein>
    <recommendedName>
        <fullName evidence="11">Clathrin light chain</fullName>
    </recommendedName>
</protein>
<dbReference type="Pfam" id="PF10568">
    <property type="entry name" value="Tom37"/>
    <property type="match status" value="1"/>
</dbReference>